<dbReference type="Gramene" id="CDY43635">
    <property type="protein sequence ID" value="CDY43635"/>
    <property type="gene ID" value="GSBRNA2T00076976001"/>
</dbReference>
<dbReference type="Proteomes" id="UP000028999">
    <property type="component" value="Unassembled WGS sequence"/>
</dbReference>
<keyword evidence="2" id="KW-1185">Reference proteome</keyword>
<evidence type="ECO:0000313" key="2">
    <source>
        <dbReference type="Proteomes" id="UP000028999"/>
    </source>
</evidence>
<proteinExistence type="predicted"/>
<evidence type="ECO:0000313" key="1">
    <source>
        <dbReference type="EMBL" id="CDY43635.1"/>
    </source>
</evidence>
<sequence length="81" mass="9452">MAMKRNGKSPASSDSDEKVMFFKDVSLGPHETRLRFRLIHFWEAQNPVKKTLIGLEMLLIDEQTVRSVLGFIIHFIRAWVH</sequence>
<accession>A0A078HYL6</accession>
<dbReference type="EMBL" id="LK032563">
    <property type="protein sequence ID" value="CDY43635.1"/>
    <property type="molecule type" value="Genomic_DNA"/>
</dbReference>
<protein>
    <submittedName>
        <fullName evidence="1">BnaC02g33010D protein</fullName>
    </submittedName>
</protein>
<name>A0A078HYL6_BRANA</name>
<reference evidence="1 2" key="1">
    <citation type="journal article" date="2014" name="Science">
        <title>Plant genetics. Early allopolyploid evolution in the post-Neolithic Brassica napus oilseed genome.</title>
        <authorList>
            <person name="Chalhoub B."/>
            <person name="Denoeud F."/>
            <person name="Liu S."/>
            <person name="Parkin I.A."/>
            <person name="Tang H."/>
            <person name="Wang X."/>
            <person name="Chiquet J."/>
            <person name="Belcram H."/>
            <person name="Tong C."/>
            <person name="Samans B."/>
            <person name="Correa M."/>
            <person name="Da Silva C."/>
            <person name="Just J."/>
            <person name="Falentin C."/>
            <person name="Koh C.S."/>
            <person name="Le Clainche I."/>
            <person name="Bernard M."/>
            <person name="Bento P."/>
            <person name="Noel B."/>
            <person name="Labadie K."/>
            <person name="Alberti A."/>
            <person name="Charles M."/>
            <person name="Arnaud D."/>
            <person name="Guo H."/>
            <person name="Daviaud C."/>
            <person name="Alamery S."/>
            <person name="Jabbari K."/>
            <person name="Zhao M."/>
            <person name="Edger P.P."/>
            <person name="Chelaifa H."/>
            <person name="Tack D."/>
            <person name="Lassalle G."/>
            <person name="Mestiri I."/>
            <person name="Schnel N."/>
            <person name="Le Paslier M.C."/>
            <person name="Fan G."/>
            <person name="Renault V."/>
            <person name="Bayer P.E."/>
            <person name="Golicz A.A."/>
            <person name="Manoli S."/>
            <person name="Lee T.H."/>
            <person name="Thi V.H."/>
            <person name="Chalabi S."/>
            <person name="Hu Q."/>
            <person name="Fan C."/>
            <person name="Tollenaere R."/>
            <person name="Lu Y."/>
            <person name="Battail C."/>
            <person name="Shen J."/>
            <person name="Sidebottom C.H."/>
            <person name="Wang X."/>
            <person name="Canaguier A."/>
            <person name="Chauveau A."/>
            <person name="Berard A."/>
            <person name="Deniot G."/>
            <person name="Guan M."/>
            <person name="Liu Z."/>
            <person name="Sun F."/>
            <person name="Lim Y.P."/>
            <person name="Lyons E."/>
            <person name="Town C.D."/>
            <person name="Bancroft I."/>
            <person name="Wang X."/>
            <person name="Meng J."/>
            <person name="Ma J."/>
            <person name="Pires J.C."/>
            <person name="King G.J."/>
            <person name="Brunel D."/>
            <person name="Delourme R."/>
            <person name="Renard M."/>
            <person name="Aury J.M."/>
            <person name="Adams K.L."/>
            <person name="Batley J."/>
            <person name="Snowdon R.J."/>
            <person name="Tost J."/>
            <person name="Edwards D."/>
            <person name="Zhou Y."/>
            <person name="Hua W."/>
            <person name="Sharpe A.G."/>
            <person name="Paterson A.H."/>
            <person name="Guan C."/>
            <person name="Wincker P."/>
        </authorList>
    </citation>
    <scope>NUCLEOTIDE SEQUENCE [LARGE SCALE GENOMIC DNA]</scope>
    <source>
        <strain evidence="2">cv. Darmor-bzh</strain>
    </source>
</reference>
<organism evidence="1 2">
    <name type="scientific">Brassica napus</name>
    <name type="common">Rape</name>
    <dbReference type="NCBI Taxonomy" id="3708"/>
    <lineage>
        <taxon>Eukaryota</taxon>
        <taxon>Viridiplantae</taxon>
        <taxon>Streptophyta</taxon>
        <taxon>Embryophyta</taxon>
        <taxon>Tracheophyta</taxon>
        <taxon>Spermatophyta</taxon>
        <taxon>Magnoliopsida</taxon>
        <taxon>eudicotyledons</taxon>
        <taxon>Gunneridae</taxon>
        <taxon>Pentapetalae</taxon>
        <taxon>rosids</taxon>
        <taxon>malvids</taxon>
        <taxon>Brassicales</taxon>
        <taxon>Brassicaceae</taxon>
        <taxon>Brassiceae</taxon>
        <taxon>Brassica</taxon>
    </lineage>
</organism>
<gene>
    <name evidence="1" type="primary">BnaC02g33010D</name>
    <name evidence="1" type="ORF">GSBRNA2T00076976001</name>
</gene>
<dbReference type="OMA" id="IHFIRAW"/>
<dbReference type="AlphaFoldDB" id="A0A078HYL6"/>
<dbReference type="PaxDb" id="3708-A0A078HYL6"/>